<proteinExistence type="predicted"/>
<dbReference type="RefSeq" id="WP_003407085.1">
    <property type="nucleotide sequence ID" value="NZ_ACOM01000002.1"/>
</dbReference>
<feature type="transmembrane region" description="Helical" evidence="1">
    <location>
        <begin position="169"/>
        <end position="191"/>
    </location>
</feature>
<evidence type="ECO:0000256" key="1">
    <source>
        <dbReference type="SAM" id="Phobius"/>
    </source>
</evidence>
<feature type="transmembrane region" description="Helical" evidence="1">
    <location>
        <begin position="240"/>
        <end position="262"/>
    </location>
</feature>
<name>C4IDA6_CLOBU</name>
<feature type="transmembrane region" description="Helical" evidence="1">
    <location>
        <begin position="283"/>
        <end position="304"/>
    </location>
</feature>
<feature type="transmembrane region" description="Helical" evidence="1">
    <location>
        <begin position="138"/>
        <end position="157"/>
    </location>
</feature>
<feature type="transmembrane region" description="Helical" evidence="1">
    <location>
        <begin position="75"/>
        <end position="93"/>
    </location>
</feature>
<dbReference type="EMBL" id="ACOM01000002">
    <property type="protein sequence ID" value="EEP55812.1"/>
    <property type="molecule type" value="Genomic_DNA"/>
</dbReference>
<protein>
    <submittedName>
        <fullName evidence="2">Putative membrane protein</fullName>
    </submittedName>
</protein>
<feature type="transmembrane region" description="Helical" evidence="1">
    <location>
        <begin position="371"/>
        <end position="388"/>
    </location>
</feature>
<accession>C4IDA6</accession>
<keyword evidence="1" id="KW-0812">Transmembrane</keyword>
<sequence>MTGRISNKIINTFNFVMFITVFTVKVFIDILEERGSILPGMDNLRYIVLVIAIFFGLLGIIFNKYREKKYINFKELCMLLFICTIFFIYSTYLSKKLGFNLDSRTYVEIIYLIMPALYSFCIINIYKFQVLEKAMRALFWIYLILYMYSIDIFSISIKAIMATSFSNSYSYFESSIFAFPMLVLFFFFSYYRKNNKYYWITSFILTLLTFKRMILIWAIILFILDNIIEIRFYINKKWKYFLAIVFIIATIIYYGTLTDTGIGNVIMHGVTMDLETKTMGRKWFLSLLLNSNYVSYGYGSSSVALGRCFNMNDIKYLEMDLIKIYLELGIVCLSIFCLYFWKITKDNLFNIIIMLSIFMNLLVSHSLTDPFNWTIIYIIIICVSYNLSEREDASGKKKYTFKFKNNIRPR</sequence>
<keyword evidence="1" id="KW-0472">Membrane</keyword>
<feature type="transmembrane region" description="Helical" evidence="1">
    <location>
        <begin position="105"/>
        <end position="126"/>
    </location>
</feature>
<reference evidence="2 3" key="1">
    <citation type="submission" date="2009-08" db="EMBL/GenBank/DDBJ databases">
        <authorList>
            <person name="Shrivastava S."/>
            <person name="Brinkac L.B."/>
            <person name="Brown J.L."/>
            <person name="Bruce D.B."/>
            <person name="Detter C."/>
            <person name="Green L.D."/>
            <person name="Munk C.A."/>
            <person name="Rogers Y.C."/>
            <person name="Tapia R."/>
            <person name="Sims D.R."/>
            <person name="Smith L.A."/>
            <person name="Smith T.J."/>
            <person name="Sutton G."/>
            <person name="Brettin T."/>
        </authorList>
    </citation>
    <scope>NUCLEOTIDE SEQUENCE [LARGE SCALE GENOMIC DNA]</scope>
    <source>
        <strain evidence="3">E4 str. BoNT E BL5262</strain>
    </source>
</reference>
<dbReference type="Proteomes" id="UP000003081">
    <property type="component" value="Unassembled WGS sequence"/>
</dbReference>
<dbReference type="AlphaFoldDB" id="C4IDA6"/>
<feature type="transmembrane region" description="Helical" evidence="1">
    <location>
        <begin position="348"/>
        <end position="365"/>
    </location>
</feature>
<comment type="caution">
    <text evidence="2">The sequence shown here is derived from an EMBL/GenBank/DDBJ whole genome shotgun (WGS) entry which is preliminary data.</text>
</comment>
<keyword evidence="1" id="KW-1133">Transmembrane helix</keyword>
<gene>
    <name evidence="2" type="ORF">CLP_3335</name>
</gene>
<evidence type="ECO:0000313" key="3">
    <source>
        <dbReference type="Proteomes" id="UP000003081"/>
    </source>
</evidence>
<keyword evidence="3" id="KW-1185">Reference proteome</keyword>
<dbReference type="HOGENOM" id="CLU_670306_0_0_9"/>
<feature type="transmembrane region" description="Helical" evidence="1">
    <location>
        <begin position="43"/>
        <end position="63"/>
    </location>
</feature>
<organism evidence="2 3">
    <name type="scientific">Clostridium butyricum E4 str. BoNT E BL5262</name>
    <dbReference type="NCBI Taxonomy" id="632245"/>
    <lineage>
        <taxon>Bacteria</taxon>
        <taxon>Bacillati</taxon>
        <taxon>Bacillota</taxon>
        <taxon>Clostridia</taxon>
        <taxon>Eubacteriales</taxon>
        <taxon>Clostridiaceae</taxon>
        <taxon>Clostridium</taxon>
    </lineage>
</organism>
<evidence type="ECO:0000313" key="2">
    <source>
        <dbReference type="EMBL" id="EEP55812.1"/>
    </source>
</evidence>
<feature type="transmembrane region" description="Helical" evidence="1">
    <location>
        <begin position="324"/>
        <end position="341"/>
    </location>
</feature>
<feature type="transmembrane region" description="Helical" evidence="1">
    <location>
        <begin position="12"/>
        <end position="31"/>
    </location>
</feature>